<gene>
    <name evidence="1" type="ORF">HPB47_015724</name>
</gene>
<accession>A0AC60QVB4</accession>
<comment type="caution">
    <text evidence="1">The sequence shown here is derived from an EMBL/GenBank/DDBJ whole genome shotgun (WGS) entry which is preliminary data.</text>
</comment>
<dbReference type="EMBL" id="JABSTQ010004373">
    <property type="protein sequence ID" value="KAG0442394.1"/>
    <property type="molecule type" value="Genomic_DNA"/>
</dbReference>
<keyword evidence="2" id="KW-1185">Reference proteome</keyword>
<evidence type="ECO:0000313" key="2">
    <source>
        <dbReference type="Proteomes" id="UP000805193"/>
    </source>
</evidence>
<dbReference type="Proteomes" id="UP000805193">
    <property type="component" value="Unassembled WGS sequence"/>
</dbReference>
<organism evidence="1 2">
    <name type="scientific">Ixodes persulcatus</name>
    <name type="common">Taiga tick</name>
    <dbReference type="NCBI Taxonomy" id="34615"/>
    <lineage>
        <taxon>Eukaryota</taxon>
        <taxon>Metazoa</taxon>
        <taxon>Ecdysozoa</taxon>
        <taxon>Arthropoda</taxon>
        <taxon>Chelicerata</taxon>
        <taxon>Arachnida</taxon>
        <taxon>Acari</taxon>
        <taxon>Parasitiformes</taxon>
        <taxon>Ixodida</taxon>
        <taxon>Ixodoidea</taxon>
        <taxon>Ixodidae</taxon>
        <taxon>Ixodinae</taxon>
        <taxon>Ixodes</taxon>
    </lineage>
</organism>
<protein>
    <submittedName>
        <fullName evidence="1">Uncharacterized protein</fullName>
    </submittedName>
</protein>
<proteinExistence type="predicted"/>
<sequence length="157" mass="18105">MDFLLSLYPLNSRTKKWTVRVISHFASFALVNSWQEYLQDAHENHIQPRKVLDMLGFQNNVGLALILCNKPSSKKRGRPSLDQAADPPKKVHNAEPRPVNAVRYDGLNHWPAHATQKFAQRCKLEGCTSRTRIRCRKCNIFLCLSATNDCFYAFHHK</sequence>
<reference evidence="1 2" key="1">
    <citation type="journal article" date="2020" name="Cell">
        <title>Large-Scale Comparative Analyses of Tick Genomes Elucidate Their Genetic Diversity and Vector Capacities.</title>
        <authorList>
            <consortium name="Tick Genome and Microbiome Consortium (TIGMIC)"/>
            <person name="Jia N."/>
            <person name="Wang J."/>
            <person name="Shi W."/>
            <person name="Du L."/>
            <person name="Sun Y."/>
            <person name="Zhan W."/>
            <person name="Jiang J.F."/>
            <person name="Wang Q."/>
            <person name="Zhang B."/>
            <person name="Ji P."/>
            <person name="Bell-Sakyi L."/>
            <person name="Cui X.M."/>
            <person name="Yuan T.T."/>
            <person name="Jiang B.G."/>
            <person name="Yang W.F."/>
            <person name="Lam T.T."/>
            <person name="Chang Q.C."/>
            <person name="Ding S.J."/>
            <person name="Wang X.J."/>
            <person name="Zhu J.G."/>
            <person name="Ruan X.D."/>
            <person name="Zhao L."/>
            <person name="Wei J.T."/>
            <person name="Ye R.Z."/>
            <person name="Que T.C."/>
            <person name="Du C.H."/>
            <person name="Zhou Y.H."/>
            <person name="Cheng J.X."/>
            <person name="Dai P.F."/>
            <person name="Guo W.B."/>
            <person name="Han X.H."/>
            <person name="Huang E.J."/>
            <person name="Li L.F."/>
            <person name="Wei W."/>
            <person name="Gao Y.C."/>
            <person name="Liu J.Z."/>
            <person name="Shao H.Z."/>
            <person name="Wang X."/>
            <person name="Wang C.C."/>
            <person name="Yang T.C."/>
            <person name="Huo Q.B."/>
            <person name="Li W."/>
            <person name="Chen H.Y."/>
            <person name="Chen S.E."/>
            <person name="Zhou L.G."/>
            <person name="Ni X.B."/>
            <person name="Tian J.H."/>
            <person name="Sheng Y."/>
            <person name="Liu T."/>
            <person name="Pan Y.S."/>
            <person name="Xia L.Y."/>
            <person name="Li J."/>
            <person name="Zhao F."/>
            <person name="Cao W.C."/>
        </authorList>
    </citation>
    <scope>NUCLEOTIDE SEQUENCE [LARGE SCALE GENOMIC DNA]</scope>
    <source>
        <strain evidence="1">Iper-2018</strain>
    </source>
</reference>
<name>A0AC60QVB4_IXOPE</name>
<evidence type="ECO:0000313" key="1">
    <source>
        <dbReference type="EMBL" id="KAG0442394.1"/>
    </source>
</evidence>